<evidence type="ECO:0000313" key="3">
    <source>
        <dbReference type="EMBL" id="EKX41855.1"/>
    </source>
</evidence>
<accession>L1J194</accession>
<evidence type="ECO:0000313" key="5">
    <source>
        <dbReference type="Proteomes" id="UP000011087"/>
    </source>
</evidence>
<dbReference type="HOGENOM" id="CLU_417072_0_0_1"/>
<feature type="region of interest" description="Disordered" evidence="1">
    <location>
        <begin position="36"/>
        <end position="80"/>
    </location>
</feature>
<dbReference type="EMBL" id="JH993020">
    <property type="protein sequence ID" value="EKX41855.1"/>
    <property type="molecule type" value="Genomic_DNA"/>
</dbReference>
<dbReference type="AlphaFoldDB" id="L1J194"/>
<reference evidence="4" key="3">
    <citation type="submission" date="2016-03" db="UniProtKB">
        <authorList>
            <consortium name="EnsemblProtists"/>
        </authorList>
    </citation>
    <scope>IDENTIFICATION</scope>
</reference>
<reference evidence="5" key="2">
    <citation type="submission" date="2012-11" db="EMBL/GenBank/DDBJ databases">
        <authorList>
            <person name="Kuo A."/>
            <person name="Curtis B.A."/>
            <person name="Tanifuji G."/>
            <person name="Burki F."/>
            <person name="Gruber A."/>
            <person name="Irimia M."/>
            <person name="Maruyama S."/>
            <person name="Arias M.C."/>
            <person name="Ball S.G."/>
            <person name="Gile G.H."/>
            <person name="Hirakawa Y."/>
            <person name="Hopkins J.F."/>
            <person name="Rensing S.A."/>
            <person name="Schmutz J."/>
            <person name="Symeonidi A."/>
            <person name="Elias M."/>
            <person name="Eveleigh R.J."/>
            <person name="Herman E.K."/>
            <person name="Klute M.J."/>
            <person name="Nakayama T."/>
            <person name="Obornik M."/>
            <person name="Reyes-Prieto A."/>
            <person name="Armbrust E.V."/>
            <person name="Aves S.J."/>
            <person name="Beiko R.G."/>
            <person name="Coutinho P."/>
            <person name="Dacks J.B."/>
            <person name="Durnford D.G."/>
            <person name="Fast N.M."/>
            <person name="Green B.R."/>
            <person name="Grisdale C."/>
            <person name="Hempe F."/>
            <person name="Henrissat B."/>
            <person name="Hoppner M.P."/>
            <person name="Ishida K.-I."/>
            <person name="Kim E."/>
            <person name="Koreny L."/>
            <person name="Kroth P.G."/>
            <person name="Liu Y."/>
            <person name="Malik S.-B."/>
            <person name="Maier U.G."/>
            <person name="McRose D."/>
            <person name="Mock T."/>
            <person name="Neilson J.A."/>
            <person name="Onodera N.T."/>
            <person name="Poole A.M."/>
            <person name="Pritham E.J."/>
            <person name="Richards T.A."/>
            <person name="Rocap G."/>
            <person name="Roy S.W."/>
            <person name="Sarai C."/>
            <person name="Schaack S."/>
            <person name="Shirato S."/>
            <person name="Slamovits C.H."/>
            <person name="Spencer D.F."/>
            <person name="Suzuki S."/>
            <person name="Worden A.Z."/>
            <person name="Zauner S."/>
            <person name="Barry K."/>
            <person name="Bell C."/>
            <person name="Bharti A.K."/>
            <person name="Crow J.A."/>
            <person name="Grimwood J."/>
            <person name="Kramer R."/>
            <person name="Lindquist E."/>
            <person name="Lucas S."/>
            <person name="Salamov A."/>
            <person name="McFadden G.I."/>
            <person name="Lane C.E."/>
            <person name="Keeling P.J."/>
            <person name="Gray M.W."/>
            <person name="Grigoriev I.V."/>
            <person name="Archibald J.M."/>
        </authorList>
    </citation>
    <scope>NUCLEOTIDE SEQUENCE</scope>
    <source>
        <strain evidence="5">CCMP2712</strain>
    </source>
</reference>
<dbReference type="EnsemblProtists" id="EKX41855">
    <property type="protein sequence ID" value="EKX41855"/>
    <property type="gene ID" value="GUITHDRAFT_141612"/>
</dbReference>
<organism evidence="3">
    <name type="scientific">Guillardia theta (strain CCMP2712)</name>
    <name type="common">Cryptophyte</name>
    <dbReference type="NCBI Taxonomy" id="905079"/>
    <lineage>
        <taxon>Eukaryota</taxon>
        <taxon>Cryptophyceae</taxon>
        <taxon>Pyrenomonadales</taxon>
        <taxon>Geminigeraceae</taxon>
        <taxon>Guillardia</taxon>
    </lineage>
</organism>
<protein>
    <submittedName>
        <fullName evidence="3 4">Uncharacterized protein</fullName>
    </submittedName>
</protein>
<evidence type="ECO:0000256" key="1">
    <source>
        <dbReference type="SAM" id="MobiDB-lite"/>
    </source>
</evidence>
<dbReference type="PaxDb" id="55529-EKX41855"/>
<name>L1J194_GUITC</name>
<dbReference type="RefSeq" id="XP_005828835.1">
    <property type="nucleotide sequence ID" value="XM_005828778.1"/>
</dbReference>
<sequence>MRRIRFFLLLSSALLLLSIPAAASPTHLADELRCQVTGDEGGSEGGGSYDETLSTQLSQHEDHGKRQEEARPWAVPGGREEQEEQEEGALFFWDVHDGHAVHPWRFHLSHPWLRANRGACLIFTVNLILDELIPAAYKSDTCADNNMSAPFLFTADCGNYSGVLEMRVESTGELLLRSDVYQVLVLDGSCRPCSPVLRIQQGSLAPFVYTGTENSLLSLEVSWPYGGNCTSWDERARGYVVRVYVEGEEVGSAALRRDEVLKKACVSVTMPGELEGGQEVTVELEDASSAVLARTEETVIFHRSEVRREQGGCGESERVLSISFFDGRVGNAFVTLAIAHDVALKYNATSIRLPEHRRYTRDYDCGVVQENQMVTMLEALGGCIRVEGQGGGSGGGEGWVRDCTSLVDCHAHRNGLDQAIELDRGATLRFFRREVSRVLIHFDTSARGDDLCVHLRSGDVFGRASSPHLIGKGQWQPPLAFYVAAIAVHRKLYPQSRVVLVSQPSSELLNPSIKVIQELFARVELQTRSAMQDLYELVQARHLVLSRSTFSWTATFFSESLRSLVSPQLVLARWAEAPYDLVEYSFPGYQALLEKYAGSGNWRRTPEVPVHGLEPNMKEQMMVYAPQRLRCEEVVRVEGATRCLEEGEAEEIVEALGM</sequence>
<keyword evidence="2" id="KW-0732">Signal</keyword>
<keyword evidence="5" id="KW-1185">Reference proteome</keyword>
<dbReference type="Proteomes" id="UP000011087">
    <property type="component" value="Unassembled WGS sequence"/>
</dbReference>
<feature type="signal peptide" evidence="2">
    <location>
        <begin position="1"/>
        <end position="23"/>
    </location>
</feature>
<feature type="compositionally biased region" description="Gly residues" evidence="1">
    <location>
        <begin position="39"/>
        <end position="48"/>
    </location>
</feature>
<evidence type="ECO:0000256" key="2">
    <source>
        <dbReference type="SAM" id="SignalP"/>
    </source>
</evidence>
<gene>
    <name evidence="3" type="ORF">GUITHDRAFT_141612</name>
</gene>
<dbReference type="KEGG" id="gtt:GUITHDRAFT_141612"/>
<feature type="chain" id="PRO_5008770723" evidence="2">
    <location>
        <begin position="24"/>
        <end position="658"/>
    </location>
</feature>
<reference evidence="3 5" key="1">
    <citation type="journal article" date="2012" name="Nature">
        <title>Algal genomes reveal evolutionary mosaicism and the fate of nucleomorphs.</title>
        <authorList>
            <consortium name="DOE Joint Genome Institute"/>
            <person name="Curtis B.A."/>
            <person name="Tanifuji G."/>
            <person name="Burki F."/>
            <person name="Gruber A."/>
            <person name="Irimia M."/>
            <person name="Maruyama S."/>
            <person name="Arias M.C."/>
            <person name="Ball S.G."/>
            <person name="Gile G.H."/>
            <person name="Hirakawa Y."/>
            <person name="Hopkins J.F."/>
            <person name="Kuo A."/>
            <person name="Rensing S.A."/>
            <person name="Schmutz J."/>
            <person name="Symeonidi A."/>
            <person name="Elias M."/>
            <person name="Eveleigh R.J."/>
            <person name="Herman E.K."/>
            <person name="Klute M.J."/>
            <person name="Nakayama T."/>
            <person name="Obornik M."/>
            <person name="Reyes-Prieto A."/>
            <person name="Armbrust E.V."/>
            <person name="Aves S.J."/>
            <person name="Beiko R.G."/>
            <person name="Coutinho P."/>
            <person name="Dacks J.B."/>
            <person name="Durnford D.G."/>
            <person name="Fast N.M."/>
            <person name="Green B.R."/>
            <person name="Grisdale C.J."/>
            <person name="Hempel F."/>
            <person name="Henrissat B."/>
            <person name="Hoppner M.P."/>
            <person name="Ishida K."/>
            <person name="Kim E."/>
            <person name="Koreny L."/>
            <person name="Kroth P.G."/>
            <person name="Liu Y."/>
            <person name="Malik S.B."/>
            <person name="Maier U.G."/>
            <person name="McRose D."/>
            <person name="Mock T."/>
            <person name="Neilson J.A."/>
            <person name="Onodera N.T."/>
            <person name="Poole A.M."/>
            <person name="Pritham E.J."/>
            <person name="Richards T.A."/>
            <person name="Rocap G."/>
            <person name="Roy S.W."/>
            <person name="Sarai C."/>
            <person name="Schaack S."/>
            <person name="Shirato S."/>
            <person name="Slamovits C.H."/>
            <person name="Spencer D.F."/>
            <person name="Suzuki S."/>
            <person name="Worden A.Z."/>
            <person name="Zauner S."/>
            <person name="Barry K."/>
            <person name="Bell C."/>
            <person name="Bharti A.K."/>
            <person name="Crow J.A."/>
            <person name="Grimwood J."/>
            <person name="Kramer R."/>
            <person name="Lindquist E."/>
            <person name="Lucas S."/>
            <person name="Salamov A."/>
            <person name="McFadden G.I."/>
            <person name="Lane C.E."/>
            <person name="Keeling P.J."/>
            <person name="Gray M.W."/>
            <person name="Grigoriev I.V."/>
            <person name="Archibald J.M."/>
        </authorList>
    </citation>
    <scope>NUCLEOTIDE SEQUENCE</scope>
    <source>
        <strain evidence="3 5">CCMP2712</strain>
    </source>
</reference>
<proteinExistence type="predicted"/>
<dbReference type="GeneID" id="17298553"/>
<evidence type="ECO:0000313" key="4">
    <source>
        <dbReference type="EnsemblProtists" id="EKX41855"/>
    </source>
</evidence>
<feature type="compositionally biased region" description="Basic and acidic residues" evidence="1">
    <location>
        <begin position="59"/>
        <end position="71"/>
    </location>
</feature>